<organism evidence="1 2">
    <name type="scientific">Glossina austeni</name>
    <name type="common">Savannah tsetse fly</name>
    <dbReference type="NCBI Taxonomy" id="7395"/>
    <lineage>
        <taxon>Eukaryota</taxon>
        <taxon>Metazoa</taxon>
        <taxon>Ecdysozoa</taxon>
        <taxon>Arthropoda</taxon>
        <taxon>Hexapoda</taxon>
        <taxon>Insecta</taxon>
        <taxon>Pterygota</taxon>
        <taxon>Neoptera</taxon>
        <taxon>Endopterygota</taxon>
        <taxon>Diptera</taxon>
        <taxon>Brachycera</taxon>
        <taxon>Muscomorpha</taxon>
        <taxon>Hippoboscoidea</taxon>
        <taxon>Glossinidae</taxon>
        <taxon>Glossina</taxon>
    </lineage>
</organism>
<evidence type="ECO:0000313" key="1">
    <source>
        <dbReference type="EnsemblMetazoa" id="GAUT028099-PA"/>
    </source>
</evidence>
<dbReference type="Proteomes" id="UP000078200">
    <property type="component" value="Unassembled WGS sequence"/>
</dbReference>
<sequence length="471" mass="54441">MKKGRFHITFPTNVANRRAILATISLDAPMSELRRKKGPIYDVLLHELFEINCSYMAAMFSKLVARENCLKAGLVINHVLSEKPSLLLGLFDKFKAAEVAYILKKDQSIIFAQSYEALVLLEKSTRQYHWLLVEIYKIVLNLCEKIPSTSDKTDYEKCRIFYQYGMYVLTYECDLTKGIRYLNRAMQMSLHETWHVEDGDETVLMKEKICGALSSKLANVGYELISTNPSDAEKIIRSVISCITLGCKLLMEFGDTSLFDFFDVVFHSFLVGVAEHLGLYVQAVAMLIACLMANNKYEDAWEQLEFLSTHLNGDQDRQSQKNYCIYKYLKGILLLHFQKLSEAVEELTHVEKISGRESFKTLRAHTLTQLGNVFSKMTFEAQRLYHRNAQKMYEEINDPVRAKGAFYKSIEAKMNEILPTIKYTIKHSATVDVEMHRLRHWKFGCVPFWKDIPTMIKQDTVDKLLFLLLEI</sequence>
<evidence type="ECO:0000313" key="2">
    <source>
        <dbReference type="Proteomes" id="UP000078200"/>
    </source>
</evidence>
<dbReference type="EnsemblMetazoa" id="GAUT028099-RA">
    <property type="protein sequence ID" value="GAUT028099-PA"/>
    <property type="gene ID" value="GAUT028099"/>
</dbReference>
<protein>
    <submittedName>
        <fullName evidence="1">Uncharacterized protein</fullName>
    </submittedName>
</protein>
<proteinExistence type="predicted"/>
<keyword evidence="2" id="KW-1185">Reference proteome</keyword>
<accession>A0A1A9V765</accession>
<reference evidence="1" key="1">
    <citation type="submission" date="2020-05" db="UniProtKB">
        <authorList>
            <consortium name="EnsemblMetazoa"/>
        </authorList>
    </citation>
    <scope>IDENTIFICATION</scope>
    <source>
        <strain evidence="1">TTRI</strain>
    </source>
</reference>
<dbReference type="VEuPathDB" id="VectorBase:GAUT028099"/>
<dbReference type="AlphaFoldDB" id="A0A1A9V765"/>
<name>A0A1A9V765_GLOAU</name>